<dbReference type="Proteomes" id="UP000245845">
    <property type="component" value="Unassembled WGS sequence"/>
</dbReference>
<keyword evidence="2" id="KW-1185">Reference proteome</keyword>
<protein>
    <submittedName>
        <fullName evidence="1">Uncharacterized protein</fullName>
    </submittedName>
</protein>
<organism evidence="1 2">
    <name type="scientific">Faecalicatena orotica</name>
    <dbReference type="NCBI Taxonomy" id="1544"/>
    <lineage>
        <taxon>Bacteria</taxon>
        <taxon>Bacillati</taxon>
        <taxon>Bacillota</taxon>
        <taxon>Clostridia</taxon>
        <taxon>Lachnospirales</taxon>
        <taxon>Lachnospiraceae</taxon>
        <taxon>Faecalicatena</taxon>
    </lineage>
</organism>
<dbReference type="RefSeq" id="WP_181368561.1">
    <property type="nucleotide sequence ID" value="NZ_BAAACK010000007.1"/>
</dbReference>
<evidence type="ECO:0000313" key="1">
    <source>
        <dbReference type="EMBL" id="PWJ32361.1"/>
    </source>
</evidence>
<proteinExistence type="predicted"/>
<dbReference type="EMBL" id="QGDL01000001">
    <property type="protein sequence ID" value="PWJ32361.1"/>
    <property type="molecule type" value="Genomic_DNA"/>
</dbReference>
<accession>A0A2Y9B9R8</accession>
<name>A0A2Y9B9R8_9FIRM</name>
<evidence type="ECO:0000313" key="2">
    <source>
        <dbReference type="Proteomes" id="UP000245845"/>
    </source>
</evidence>
<reference evidence="1 2" key="1">
    <citation type="submission" date="2018-05" db="EMBL/GenBank/DDBJ databases">
        <title>The Hungate 1000. A catalogue of reference genomes from the rumen microbiome.</title>
        <authorList>
            <person name="Kelly W."/>
        </authorList>
    </citation>
    <scope>NUCLEOTIDE SEQUENCE [LARGE SCALE GENOMIC DNA]</scope>
    <source>
        <strain evidence="1 2">NLAE-zl-C242</strain>
    </source>
</reference>
<comment type="caution">
    <text evidence="1">The sequence shown here is derived from an EMBL/GenBank/DDBJ whole genome shotgun (WGS) entry which is preliminary data.</text>
</comment>
<gene>
    <name evidence="1" type="ORF">A8806_101649</name>
</gene>
<sequence>MEQNYQIADITNESITEINELQEKLKQETKEDIVLIAYQAVRDEN</sequence>
<dbReference type="AlphaFoldDB" id="A0A2Y9B9R8"/>